<name>A0A4D8QU11_AZOBR</name>
<accession>A0A4D8QU11</accession>
<evidence type="ECO:0000313" key="3">
    <source>
        <dbReference type="EMBL" id="QCO13021.1"/>
    </source>
</evidence>
<evidence type="ECO:0008006" key="5">
    <source>
        <dbReference type="Google" id="ProtNLM"/>
    </source>
</evidence>
<evidence type="ECO:0000256" key="2">
    <source>
        <dbReference type="SAM" id="SignalP"/>
    </source>
</evidence>
<feature type="chain" id="PRO_5020607633" description="Leucine-binding protein domain-containing protein" evidence="2">
    <location>
        <begin position="33"/>
        <end position="105"/>
    </location>
</feature>
<reference evidence="3 4" key="1">
    <citation type="submission" date="2018-09" db="EMBL/GenBank/DDBJ databases">
        <title>Whole genome based analysis of evolution and adaptive divergence in Indian and Brazilian strains of Azospirillum brasilense.</title>
        <authorList>
            <person name="Singh C."/>
            <person name="Tripathi A.K."/>
        </authorList>
    </citation>
    <scope>NUCLEOTIDE SEQUENCE [LARGE SCALE GENOMIC DNA]</scope>
    <source>
        <strain evidence="3 4">MTCC4038</strain>
        <plasmid evidence="3 4">p3</plasmid>
    </source>
</reference>
<dbReference type="EMBL" id="CP032342">
    <property type="protein sequence ID" value="QCO13021.1"/>
    <property type="molecule type" value="Genomic_DNA"/>
</dbReference>
<evidence type="ECO:0000313" key="4">
    <source>
        <dbReference type="Proteomes" id="UP000298774"/>
    </source>
</evidence>
<feature type="signal peptide" evidence="2">
    <location>
        <begin position="1"/>
        <end position="32"/>
    </location>
</feature>
<feature type="compositionally biased region" description="Low complexity" evidence="1">
    <location>
        <begin position="68"/>
        <end position="95"/>
    </location>
</feature>
<feature type="region of interest" description="Disordered" evidence="1">
    <location>
        <begin position="67"/>
        <end position="105"/>
    </location>
</feature>
<dbReference type="AlphaFoldDB" id="A0A4D8QU11"/>
<keyword evidence="3" id="KW-0614">Plasmid</keyword>
<geneLocation type="plasmid" evidence="3 4">
    <name>p3</name>
</geneLocation>
<gene>
    <name evidence="3" type="ORF">D3868_28960</name>
</gene>
<evidence type="ECO:0000256" key="1">
    <source>
        <dbReference type="SAM" id="MobiDB-lite"/>
    </source>
</evidence>
<proteinExistence type="predicted"/>
<protein>
    <recommendedName>
        <fullName evidence="5">Leucine-binding protein domain-containing protein</fullName>
    </recommendedName>
</protein>
<dbReference type="Proteomes" id="UP000298774">
    <property type="component" value="Plasmid p3"/>
</dbReference>
<dbReference type="InterPro" id="IPR028082">
    <property type="entry name" value="Peripla_BP_I"/>
</dbReference>
<sequence length="105" mass="10993">MEETVTRTNSLKLRALGAASVLALALSGTAHAQDMLKIGVPTAMSGTYADLGNQAKRAVEFAIAEANARAASPATRSRPRSSTPRPSPTSPASSPNGWRWKATRC</sequence>
<keyword evidence="2" id="KW-0732">Signal</keyword>
<dbReference type="Gene3D" id="3.40.50.2300">
    <property type="match status" value="1"/>
</dbReference>
<organism evidence="3 4">
    <name type="scientific">Azospirillum brasilense</name>
    <dbReference type="NCBI Taxonomy" id="192"/>
    <lineage>
        <taxon>Bacteria</taxon>
        <taxon>Pseudomonadati</taxon>
        <taxon>Pseudomonadota</taxon>
        <taxon>Alphaproteobacteria</taxon>
        <taxon>Rhodospirillales</taxon>
        <taxon>Azospirillaceae</taxon>
        <taxon>Azospirillum</taxon>
    </lineage>
</organism>
<dbReference type="SUPFAM" id="SSF53822">
    <property type="entry name" value="Periplasmic binding protein-like I"/>
    <property type="match status" value="1"/>
</dbReference>